<gene>
    <name evidence="1" type="ORF">MRB53_016766</name>
</gene>
<keyword evidence="2" id="KW-1185">Reference proteome</keyword>
<accession>A0ACC2M311</accession>
<proteinExistence type="predicted"/>
<evidence type="ECO:0000313" key="2">
    <source>
        <dbReference type="Proteomes" id="UP001234297"/>
    </source>
</evidence>
<dbReference type="EMBL" id="CM056813">
    <property type="protein sequence ID" value="KAJ8640072.1"/>
    <property type="molecule type" value="Genomic_DNA"/>
</dbReference>
<dbReference type="Proteomes" id="UP001234297">
    <property type="component" value="Chromosome 5"/>
</dbReference>
<protein>
    <submittedName>
        <fullName evidence="1">Uncharacterized protein</fullName>
    </submittedName>
</protein>
<evidence type="ECO:0000313" key="1">
    <source>
        <dbReference type="EMBL" id="KAJ8640072.1"/>
    </source>
</evidence>
<comment type="caution">
    <text evidence="1">The sequence shown here is derived from an EMBL/GenBank/DDBJ whole genome shotgun (WGS) entry which is preliminary data.</text>
</comment>
<organism evidence="1 2">
    <name type="scientific">Persea americana</name>
    <name type="common">Avocado</name>
    <dbReference type="NCBI Taxonomy" id="3435"/>
    <lineage>
        <taxon>Eukaryota</taxon>
        <taxon>Viridiplantae</taxon>
        <taxon>Streptophyta</taxon>
        <taxon>Embryophyta</taxon>
        <taxon>Tracheophyta</taxon>
        <taxon>Spermatophyta</taxon>
        <taxon>Magnoliopsida</taxon>
        <taxon>Magnoliidae</taxon>
        <taxon>Laurales</taxon>
        <taxon>Lauraceae</taxon>
        <taxon>Persea</taxon>
    </lineage>
</organism>
<name>A0ACC2M311_PERAE</name>
<reference evidence="1 2" key="1">
    <citation type="journal article" date="2022" name="Hortic Res">
        <title>A haplotype resolved chromosomal level avocado genome allows analysis of novel avocado genes.</title>
        <authorList>
            <person name="Nath O."/>
            <person name="Fletcher S.J."/>
            <person name="Hayward A."/>
            <person name="Shaw L.M."/>
            <person name="Masouleh A.K."/>
            <person name="Furtado A."/>
            <person name="Henry R.J."/>
            <person name="Mitter N."/>
        </authorList>
    </citation>
    <scope>NUCLEOTIDE SEQUENCE [LARGE SCALE GENOMIC DNA]</scope>
    <source>
        <strain evidence="2">cv. Hass</strain>
    </source>
</reference>
<sequence length="1697" mass="188837">MESDANRSEKRGRKRGRGESKGLEPENLVGRHVRKEFEGLGVFSGKIVRYKRGGLYRVNYEDGDREDLEYDEVRAILVDSEVVVPGKERLDQSVFGESVGVSKVSSEGDAGSDADSSSVSGKIEAPPIGPLQLPPSSGNIGVSEESVSFLFSVYNFLRSFSHQLFLSPFVLEDFVGALNHASQNYLLDAIHVSLLRALRRHLEEVSSDGSGGELASKCLRCLDWSLIDTLTWTVYVVEYLHMMGYTKGKDWKGFHEHVLNREYYSLSVHTKLRVLQFLCDDLLEFAELRAEINMRECEEEGTNVDDDAMLTSDNGPKRVHPRYSKTSACKDAETMENIVEPCESKPSHNGSSADSSKLIELEANASDSVDDGNGDECKLCGMDGTLLCCDGCPYAYHPRCIGLTKASIPEGQWFCPECSVNKMGPVCSRIGKGLRGAEVFGIDPFERLFLGTCNYVLVLETSINAEPICRYYSHNDVLELLGVLCSSAQHSLLYSQICKGILQYYEISEDAILLHSGGTKSEAKCLDGDNGTEPDINPLDGKEQAACTEFSTKENHIPLDTVEQENCLSNASGSNIENGEASLCRENEYTEAGVNGSMQDLCKGGLKTQQKDVKFAPEYTEMTAQQLGTESTISVGSQILPADPSDLNHQSSGKRSIVLELATCASRDADGTGREDASSVVLCSKNSILSTSLETGLDHCSDGSKGDIIGCSSYMGTSFRPQRYINQYILGDIAASAAANLAVLTSESSKPSESQSSKPRKVTSGNITIQIKAFTAAALHFHWPSSEKKFVDVPRERCGWCMACKLAETNRKGCLLNSVAFNALRGDPKVIGGVRPIKNREGPLPAIAAFILNIEECLRGLIVGPLLTFSYRRQWRKQLEQASTCNSLKYLLLDLEENIHLLAFSSSWVKPVDDWSFKFATAQFGTCNVGSAQKRGPSTRKNRKQSATSEIMADANWKTVHWWRGGKLSKLVFQTGILPRTMVKKAARQGGKKKISGIYYVEGSEIPRRSRRFAWRAAVERSKNASQLALQVRCLDAHIRWSDIVRPELNSLDEKGLDIETSAFRNAFVCDKNIVEGKIRYALAFRNQKHLPSRIMKNVIEVEQSPYGKERYWFSESHIPLYLIKDYEGKAERVALPLLKTSHFFSKIPRRQLKPRRSDILSYLAHRDDMSSCALCQQDVLLRIAVKCNACQGYCHKDCTVPSTAELIDQFEFLHICKQCHHTQSTILNKNLGCPKIQLSLEEQQGIHLGNVEAPPKKKPSSVNRGSVSRKGTSLTWGLVWRKKNGKSDSGTDFRLKNILLRGVAGMDPSMRPECSLCKEPYNSNLMYICCEHCSVWYHADAVQLKEEDIFKLEGFKCCKCRRKTSPVCPYMSEERKLCMKTAKKQVGMERNQTSMLCAVPGYVVGKPELAEPTSPVLHAETEDVLTEEYDPLLFSLENVELITEQMPEISPESDTAQVLYQNPQKLPVRRHVKLENDSVGFSAYPSLEDQQKLSVRRHVKLENYSEGFSAYPSHEDPQSLGSNLESSKEEALPPEAEWDFPIGDELAAFQGGEDIEFEPQTYFSFTELLATGDDRMNERSDNVDGLYDAPPVDDVPGCWGNSSCGMDVDQAMPSYNSFNSSGCDIEVGQDNLCETYMGMVEPLADPVPCGMCSQIQPDPDLLCEICGLQIHSHCSPWEEPSSFDHKWRCGRCRDWR</sequence>